<dbReference type="AlphaFoldDB" id="A0A0B6Y4D7"/>
<organism evidence="2">
    <name type="scientific">Arion vulgaris</name>
    <dbReference type="NCBI Taxonomy" id="1028688"/>
    <lineage>
        <taxon>Eukaryota</taxon>
        <taxon>Metazoa</taxon>
        <taxon>Spiralia</taxon>
        <taxon>Lophotrochozoa</taxon>
        <taxon>Mollusca</taxon>
        <taxon>Gastropoda</taxon>
        <taxon>Heterobranchia</taxon>
        <taxon>Euthyneura</taxon>
        <taxon>Panpulmonata</taxon>
        <taxon>Eupulmonata</taxon>
        <taxon>Stylommatophora</taxon>
        <taxon>Helicina</taxon>
        <taxon>Arionoidea</taxon>
        <taxon>Arionidae</taxon>
        <taxon>Arion</taxon>
    </lineage>
</organism>
<feature type="compositionally biased region" description="Acidic residues" evidence="1">
    <location>
        <begin position="35"/>
        <end position="50"/>
    </location>
</feature>
<feature type="compositionally biased region" description="Basic and acidic residues" evidence="1">
    <location>
        <begin position="189"/>
        <end position="200"/>
    </location>
</feature>
<proteinExistence type="predicted"/>
<feature type="region of interest" description="Disordered" evidence="1">
    <location>
        <begin position="77"/>
        <end position="145"/>
    </location>
</feature>
<feature type="compositionally biased region" description="Polar residues" evidence="1">
    <location>
        <begin position="96"/>
        <end position="105"/>
    </location>
</feature>
<reference evidence="2" key="1">
    <citation type="submission" date="2014-12" db="EMBL/GenBank/DDBJ databases">
        <title>Insight into the proteome of Arion vulgaris.</title>
        <authorList>
            <person name="Aradska J."/>
            <person name="Bulat T."/>
            <person name="Smidak R."/>
            <person name="Sarate P."/>
            <person name="Gangsoo J."/>
            <person name="Sialana F."/>
            <person name="Bilban M."/>
            <person name="Lubec G."/>
        </authorList>
    </citation>
    <scope>NUCLEOTIDE SEQUENCE</scope>
    <source>
        <tissue evidence="2">Skin</tissue>
    </source>
</reference>
<sequence length="200" mass="22101">MEHFHNSQDNNDDDDDYSTFGKQRSRSKRMAITDNVEDEVDETSQGDSNDDAAVIVTKDEDSCKVNTIDGAVVDLKGSSQDSYQKQKKSPEMVGLSNRNFSNPSHVDNLSLDSDASLDDDVSLDGDHDETSETDAKKSKRKNKSVYHVGRLDLNTDIFDAEISDDEGTEHAGRAASADVHSDSLTTDYLDCHNDDSDNEE</sequence>
<gene>
    <name evidence="2" type="primary">ORF12751</name>
</gene>
<name>A0A0B6Y4D7_9EUPU</name>
<feature type="non-terminal residue" evidence="2">
    <location>
        <position position="200"/>
    </location>
</feature>
<feature type="region of interest" description="Disordered" evidence="1">
    <location>
        <begin position="1"/>
        <end position="60"/>
    </location>
</feature>
<accession>A0A0B6Y4D7</accession>
<protein>
    <submittedName>
        <fullName evidence="2">Uncharacterized protein</fullName>
    </submittedName>
</protein>
<dbReference type="EMBL" id="HACG01004322">
    <property type="protein sequence ID" value="CEK51187.1"/>
    <property type="molecule type" value="Transcribed_RNA"/>
</dbReference>
<feature type="compositionally biased region" description="Basic and acidic residues" evidence="1">
    <location>
        <begin position="124"/>
        <end position="136"/>
    </location>
</feature>
<feature type="region of interest" description="Disordered" evidence="1">
    <location>
        <begin position="166"/>
        <end position="200"/>
    </location>
</feature>
<evidence type="ECO:0000313" key="2">
    <source>
        <dbReference type="EMBL" id="CEK51187.1"/>
    </source>
</evidence>
<evidence type="ECO:0000256" key="1">
    <source>
        <dbReference type="SAM" id="MobiDB-lite"/>
    </source>
</evidence>